<evidence type="ECO:0000313" key="3">
    <source>
        <dbReference type="Proteomes" id="UP001152799"/>
    </source>
</evidence>
<evidence type="ECO:0000313" key="2">
    <source>
        <dbReference type="EMBL" id="CAG9771913.1"/>
    </source>
</evidence>
<dbReference type="EMBL" id="OU892283">
    <property type="protein sequence ID" value="CAG9771913.1"/>
    <property type="molecule type" value="Genomic_DNA"/>
</dbReference>
<sequence length="126" mass="14008">MHFFKSHLVVLLVVLVGTYKCFCRPQNDDKLVKYTSEQDENGYNFNYYIDTGISRNEVAEFKTVGDSKVLAVSGFYEYPGQANDRNTYKVTYAADENGYRAVVQFGQVPQQIPTAVLSSLAGGGLG</sequence>
<gene>
    <name evidence="2" type="ORF">CEUTPL_LOCUS12336</name>
</gene>
<protein>
    <submittedName>
        <fullName evidence="2">Uncharacterized protein</fullName>
    </submittedName>
</protein>
<dbReference type="AlphaFoldDB" id="A0A9N9MYX1"/>
<name>A0A9N9MYX1_9CUCU</name>
<keyword evidence="3" id="KW-1185">Reference proteome</keyword>
<accession>A0A9N9MYX1</accession>
<keyword evidence="1" id="KW-0732">Signal</keyword>
<feature type="signal peptide" evidence="1">
    <location>
        <begin position="1"/>
        <end position="23"/>
    </location>
</feature>
<reference evidence="2" key="1">
    <citation type="submission" date="2022-01" db="EMBL/GenBank/DDBJ databases">
        <authorList>
            <person name="King R."/>
        </authorList>
    </citation>
    <scope>NUCLEOTIDE SEQUENCE</scope>
</reference>
<proteinExistence type="predicted"/>
<evidence type="ECO:0000256" key="1">
    <source>
        <dbReference type="SAM" id="SignalP"/>
    </source>
</evidence>
<dbReference type="Proteomes" id="UP001152799">
    <property type="component" value="Chromosome 7"/>
</dbReference>
<dbReference type="InterPro" id="IPR000618">
    <property type="entry name" value="Insect_cuticle"/>
</dbReference>
<organism evidence="2 3">
    <name type="scientific">Ceutorhynchus assimilis</name>
    <name type="common">cabbage seed weevil</name>
    <dbReference type="NCBI Taxonomy" id="467358"/>
    <lineage>
        <taxon>Eukaryota</taxon>
        <taxon>Metazoa</taxon>
        <taxon>Ecdysozoa</taxon>
        <taxon>Arthropoda</taxon>
        <taxon>Hexapoda</taxon>
        <taxon>Insecta</taxon>
        <taxon>Pterygota</taxon>
        <taxon>Neoptera</taxon>
        <taxon>Endopterygota</taxon>
        <taxon>Coleoptera</taxon>
        <taxon>Polyphaga</taxon>
        <taxon>Cucujiformia</taxon>
        <taxon>Curculionidae</taxon>
        <taxon>Ceutorhynchinae</taxon>
        <taxon>Ceutorhynchus</taxon>
    </lineage>
</organism>
<feature type="chain" id="PRO_5040157488" evidence="1">
    <location>
        <begin position="24"/>
        <end position="126"/>
    </location>
</feature>
<dbReference type="Pfam" id="PF00379">
    <property type="entry name" value="Chitin_bind_4"/>
    <property type="match status" value="1"/>
</dbReference>
<dbReference type="OrthoDB" id="6778216at2759"/>